<feature type="domain" description="GGDEF" evidence="2">
    <location>
        <begin position="969"/>
        <end position="1103"/>
    </location>
</feature>
<dbReference type="SUPFAM" id="SSF55073">
    <property type="entry name" value="Nucleotide cyclase"/>
    <property type="match status" value="2"/>
</dbReference>
<dbReference type="EMBL" id="VUMX01000017">
    <property type="protein sequence ID" value="MST87380.1"/>
    <property type="molecule type" value="Genomic_DNA"/>
</dbReference>
<keyword evidence="4" id="KW-1185">Reference proteome</keyword>
<proteinExistence type="predicted"/>
<dbReference type="PROSITE" id="PS50883">
    <property type="entry name" value="EAL"/>
    <property type="match status" value="1"/>
</dbReference>
<dbReference type="InterPro" id="IPR043128">
    <property type="entry name" value="Rev_trsase/Diguanyl_cyclase"/>
</dbReference>
<name>A0A6A8MF10_9LACO</name>
<dbReference type="Pfam" id="PF00990">
    <property type="entry name" value="GGDEF"/>
    <property type="match status" value="2"/>
</dbReference>
<comment type="caution">
    <text evidence="3">The sequence shown here is derived from an EMBL/GenBank/DDBJ whole genome shotgun (WGS) entry which is preliminary data.</text>
</comment>
<accession>A0A6A8MF10</accession>
<feature type="domain" description="EAL" evidence="1">
    <location>
        <begin position="285"/>
        <end position="537"/>
    </location>
</feature>
<sequence length="1402" mass="158632">MSIMTKKPNLKQLIDQTFSYIREPFLALQVNQGQLPRLVYANARLLELLACDNLEELNEYLDNQPEKMVVAQNVDAFRKIVSANSGKADHMTLTDRHGQEHIVNLEIRRAPLSESGLLICYVTPIELNRDVLTGLLDLRSFQEVGQTQTALLHGLGKSTSVISFDLVGMKDYNNQYGFKKGDELLRFVASQLTRAFGENACTRSGEDRFYAYAVDFGLNAKLQEIIDEVRSRREIRIGVSGYDPDKLTFDEACNQSRVACESLADPYKSGIVFYDEKLDHKHRLQEHVLYHIDEAIAKGWIQVYYQPVVRTLSQKMCNVEALSRWIDPKYGIISPGDFVPVLEDANLSYKLDLFVLKQVCQMLDARLSQGLPVVPVSVNISRSDFNAVDPVAETAAVLDRYHLRHSLIAVEITETAVMQSREEISKAIARFHDLGFQVWMDDFGSGYSSLNALKDFHFDEIKIDMGFMRNLNDRSKKIVTKAISMAKSLGIHTLTEGVETEEQFHFLKDAGCERIQGYYFGKPQALDDLLAHLALKEIPIEPPEEAQIFAKVGLIDLITPEPLAIYFYDGISFAPIYGNARFKDLLASAGLNDRLADSSVLHGLAEKAVRNNAKRVSTVISGGRYFQFSFKPVAQARKGCVLLTKIDGTISQKESQQLDLNKSLKNVLPVFNRIYDLDFASDQVRVVASDRVGESQGQTLSGLASAADFYGSECIHRDDLPRWHDFLSYRQIAGKLKAQKRNWLTENFRTKVSGELYNWGEYTLVQINDAEFMLLVKVDSREDERLKVSLLEEMYMSSRRGLDTSIDNVEYEVWKTLQHESSLKFFWKDTQRRFVGVSRAFLQYYGFASQNDVLGKTDDQIGWHKDNGPFRDDELRVLQEGRPVINAQTTQIFNGITSHIMACKFPIFDHGQIVGLVGYFEDLDAALSSKERVFPGKISEADAMTSFLDANGLAARLVQYDDYWKQNQQEYCVAWIEVADFDRMKINDGSAFANELIMICAKLINEHLAKRNLVARMRGAAFAIATNTLSKEELAAETAEIKQAIEKVSDINGVHCQLSVRTGLAQASEASYSQEAVQLAVDRAWADEREKEEDQNPVSEFNEYLDLPLPFVIAKPVFNAYGDKVEDAILVFANEQFCERLGVSRHALLGKRYAQLYGEREEWLKLLAPALWGKPVTGGCYNRALRAWTNYYSKAAVLPGCTVTIFEPVTQSGNESALKTAVTDEECFRVTHLLFNGHQFYHNIKDALGEIGEVAGASHVEVIRTDRHSFSVDYEWSKQGGGLLGDDAEELEYGFIQPLEDQAQKQDYVLLRDVRKLAEGNGSFQKQAEFLHKKGVKRLLAVPIYDDDHNLSGYLLATDWQKSGHLDLIRLMRLLTGPFQQKLKEIDRRIGQNEFSNRDDDN</sequence>
<dbReference type="OrthoDB" id="8731447at2"/>
<organism evidence="3 4">
    <name type="scientific">Lactobacillus porci</name>
    <dbReference type="NCBI Taxonomy" id="2012477"/>
    <lineage>
        <taxon>Bacteria</taxon>
        <taxon>Bacillati</taxon>
        <taxon>Bacillota</taxon>
        <taxon>Bacilli</taxon>
        <taxon>Lactobacillales</taxon>
        <taxon>Lactobacillaceae</taxon>
        <taxon>Lactobacillus</taxon>
    </lineage>
</organism>
<dbReference type="PROSITE" id="PS50887">
    <property type="entry name" value="GGDEF"/>
    <property type="match status" value="2"/>
</dbReference>
<feature type="domain" description="GGDEF" evidence="2">
    <location>
        <begin position="157"/>
        <end position="276"/>
    </location>
</feature>
<dbReference type="InterPro" id="IPR000160">
    <property type="entry name" value="GGDEF_dom"/>
</dbReference>
<dbReference type="PANTHER" id="PTHR33121:SF79">
    <property type="entry name" value="CYCLIC DI-GMP PHOSPHODIESTERASE PDED-RELATED"/>
    <property type="match status" value="1"/>
</dbReference>
<dbReference type="SMART" id="SM00267">
    <property type="entry name" value="GGDEF"/>
    <property type="match status" value="1"/>
</dbReference>
<dbReference type="InterPro" id="IPR035919">
    <property type="entry name" value="EAL_sf"/>
</dbReference>
<dbReference type="InterPro" id="IPR013656">
    <property type="entry name" value="PAS_4"/>
</dbReference>
<dbReference type="Pfam" id="PF00563">
    <property type="entry name" value="EAL"/>
    <property type="match status" value="1"/>
</dbReference>
<reference evidence="3 4" key="1">
    <citation type="submission" date="2019-08" db="EMBL/GenBank/DDBJ databases">
        <title>In-depth cultivation of the pig gut microbiome towards novel bacterial diversity and tailored functional studies.</title>
        <authorList>
            <person name="Wylensek D."/>
            <person name="Hitch T.C.A."/>
            <person name="Clavel T."/>
        </authorList>
    </citation>
    <scope>NUCLEOTIDE SEQUENCE [LARGE SCALE GENOMIC DNA]</scope>
    <source>
        <strain evidence="3 4">Bifido-178-WT-2B</strain>
    </source>
</reference>
<dbReference type="InterPro" id="IPR001633">
    <property type="entry name" value="EAL_dom"/>
</dbReference>
<dbReference type="Gene3D" id="3.30.450.20">
    <property type="entry name" value="PAS domain"/>
    <property type="match status" value="1"/>
</dbReference>
<evidence type="ECO:0000313" key="3">
    <source>
        <dbReference type="EMBL" id="MST87380.1"/>
    </source>
</evidence>
<dbReference type="CDD" id="cd01948">
    <property type="entry name" value="EAL"/>
    <property type="match status" value="1"/>
</dbReference>
<dbReference type="InterPro" id="IPR000014">
    <property type="entry name" value="PAS"/>
</dbReference>
<dbReference type="Pfam" id="PF08448">
    <property type="entry name" value="PAS_4"/>
    <property type="match status" value="1"/>
</dbReference>
<dbReference type="SUPFAM" id="SSF141868">
    <property type="entry name" value="EAL domain-like"/>
    <property type="match status" value="1"/>
</dbReference>
<protein>
    <submittedName>
        <fullName evidence="3">EAL domain-containing protein</fullName>
    </submittedName>
</protein>
<dbReference type="Gene3D" id="3.20.20.450">
    <property type="entry name" value="EAL domain"/>
    <property type="match status" value="1"/>
</dbReference>
<dbReference type="SUPFAM" id="SSF55785">
    <property type="entry name" value="PYP-like sensor domain (PAS domain)"/>
    <property type="match status" value="1"/>
</dbReference>
<evidence type="ECO:0000259" key="1">
    <source>
        <dbReference type="PROSITE" id="PS50883"/>
    </source>
</evidence>
<dbReference type="SMART" id="SM00052">
    <property type="entry name" value="EAL"/>
    <property type="match status" value="1"/>
</dbReference>
<dbReference type="Gene3D" id="3.30.70.270">
    <property type="match status" value="2"/>
</dbReference>
<dbReference type="Pfam" id="PF13426">
    <property type="entry name" value="PAS_9"/>
    <property type="match status" value="1"/>
</dbReference>
<dbReference type="Proteomes" id="UP000438120">
    <property type="component" value="Unassembled WGS sequence"/>
</dbReference>
<dbReference type="PANTHER" id="PTHR33121">
    <property type="entry name" value="CYCLIC DI-GMP PHOSPHODIESTERASE PDEF"/>
    <property type="match status" value="1"/>
</dbReference>
<dbReference type="InterPro" id="IPR029787">
    <property type="entry name" value="Nucleotide_cyclase"/>
</dbReference>
<dbReference type="GO" id="GO:0071111">
    <property type="term" value="F:cyclic-guanylate-specific phosphodiesterase activity"/>
    <property type="evidence" value="ECO:0007669"/>
    <property type="project" value="InterPro"/>
</dbReference>
<gene>
    <name evidence="3" type="ORF">FYJ62_06975</name>
</gene>
<dbReference type="InterPro" id="IPR035965">
    <property type="entry name" value="PAS-like_dom_sf"/>
</dbReference>
<evidence type="ECO:0000313" key="4">
    <source>
        <dbReference type="Proteomes" id="UP000438120"/>
    </source>
</evidence>
<evidence type="ECO:0000259" key="2">
    <source>
        <dbReference type="PROSITE" id="PS50887"/>
    </source>
</evidence>
<dbReference type="InterPro" id="IPR050706">
    <property type="entry name" value="Cyclic-di-GMP_PDE-like"/>
</dbReference>